<gene>
    <name evidence="2" type="ORF">EZH24_07670</name>
</gene>
<keyword evidence="1" id="KW-0175">Coiled coil</keyword>
<dbReference type="SUPFAM" id="SSF58113">
    <property type="entry name" value="Apolipoprotein A-I"/>
    <property type="match status" value="1"/>
</dbReference>
<sequence>MEDKLLQKIEDLLNNMKKFQSKLSYIDSVRDDSDKIREMKDIVINKAGDFWDTFNKHSESTKDNFNKNNLKFNDIEKNILDLKNDFNNLLNAKIEELNNNINTKAEEANRKTDTVNNSLKEELNIFRDNLSNSDNLLNAKIEELNNNINTKAEEAN</sequence>
<dbReference type="EMBL" id="SJDU01000189">
    <property type="protein sequence ID" value="TKZ34546.1"/>
    <property type="molecule type" value="Genomic_DNA"/>
</dbReference>
<dbReference type="RefSeq" id="WP_201798577.1">
    <property type="nucleotide sequence ID" value="NZ_SJDU01000189.1"/>
</dbReference>
<feature type="non-terminal residue" evidence="2">
    <location>
        <position position="156"/>
    </location>
</feature>
<comment type="caution">
    <text evidence="2">The sequence shown here is derived from an EMBL/GenBank/DDBJ whole genome shotgun (WGS) entry which is preliminary data.</text>
</comment>
<dbReference type="Gene3D" id="1.20.120.20">
    <property type="entry name" value="Apolipoprotein"/>
    <property type="match status" value="1"/>
</dbReference>
<protein>
    <submittedName>
        <fullName evidence="2">Uncharacterized protein</fullName>
    </submittedName>
</protein>
<feature type="coiled-coil region" evidence="1">
    <location>
        <begin position="72"/>
        <end position="154"/>
    </location>
</feature>
<evidence type="ECO:0000313" key="2">
    <source>
        <dbReference type="EMBL" id="TKZ34546.1"/>
    </source>
</evidence>
<evidence type="ECO:0000256" key="1">
    <source>
        <dbReference type="SAM" id="Coils"/>
    </source>
</evidence>
<reference evidence="2 3" key="1">
    <citation type="journal article" date="2019" name="Anaerobe">
        <title>Brachyspira catarrhinii sp. nov., an anaerobic intestinal spirochaete isolated from vervet monkeys may have been misidentified as Brachyspira aalborgi in previous studies.</title>
        <authorList>
            <person name="Phillips N.D."/>
            <person name="La T."/>
            <person name="Hampson D.J."/>
        </authorList>
    </citation>
    <scope>NUCLEOTIDE SEQUENCE [LARGE SCALE GENOMIC DNA]</scope>
    <source>
        <strain evidence="2 3">Z12</strain>
    </source>
</reference>
<keyword evidence="3" id="KW-1185">Reference proteome</keyword>
<organism evidence="2 3">
    <name type="scientific">Brachyspira catarrhinii</name>
    <dbReference type="NCBI Taxonomy" id="2528966"/>
    <lineage>
        <taxon>Bacteria</taxon>
        <taxon>Pseudomonadati</taxon>
        <taxon>Spirochaetota</taxon>
        <taxon>Spirochaetia</taxon>
        <taxon>Brachyspirales</taxon>
        <taxon>Brachyspiraceae</taxon>
        <taxon>Brachyspira</taxon>
    </lineage>
</organism>
<evidence type="ECO:0000313" key="3">
    <source>
        <dbReference type="Proteomes" id="UP000310168"/>
    </source>
</evidence>
<proteinExistence type="predicted"/>
<accession>A0ABY2TQ88</accession>
<name>A0ABY2TQ88_9SPIR</name>
<dbReference type="Proteomes" id="UP000310168">
    <property type="component" value="Unassembled WGS sequence"/>
</dbReference>